<evidence type="ECO:0000313" key="3">
    <source>
        <dbReference type="Proteomes" id="UP000195105"/>
    </source>
</evidence>
<organism evidence="2 3">
    <name type="scientific">Streptomyces swartbergensis</name>
    <dbReference type="NCBI Taxonomy" id="487165"/>
    <lineage>
        <taxon>Bacteria</taxon>
        <taxon>Bacillati</taxon>
        <taxon>Actinomycetota</taxon>
        <taxon>Actinomycetes</taxon>
        <taxon>Kitasatosporales</taxon>
        <taxon>Streptomycetaceae</taxon>
        <taxon>Streptomyces</taxon>
    </lineage>
</organism>
<dbReference type="PROSITE" id="PS51318">
    <property type="entry name" value="TAT"/>
    <property type="match status" value="1"/>
</dbReference>
<sequence length="152" mass="15784">MFRTTARPARRRAFAVGCLAALGIAAAAVPAAAASAADTGADRYTAQEIHTFLEDFYGEHGPGDFARKYGISPHLKEKAAANPEFDVLLCAQNIPASIDIGPVTTAQSAGVGWATVSTYGNGGSDQADFTAYVDLDATRPIQLMDVDCGSEG</sequence>
<proteinExistence type="predicted"/>
<accession>A0A243RFH4</accession>
<dbReference type="RefSeq" id="WP_086605023.1">
    <property type="nucleotide sequence ID" value="NZ_NGFN01000362.1"/>
</dbReference>
<protein>
    <submittedName>
        <fullName evidence="2">Uncharacterized protein</fullName>
    </submittedName>
</protein>
<dbReference type="EMBL" id="NGFN01000362">
    <property type="protein sequence ID" value="OUC93499.1"/>
    <property type="molecule type" value="Genomic_DNA"/>
</dbReference>
<gene>
    <name evidence="2" type="ORF">CA983_36330</name>
</gene>
<feature type="signal peptide" evidence="1">
    <location>
        <begin position="1"/>
        <end position="33"/>
    </location>
</feature>
<keyword evidence="1" id="KW-0732">Signal</keyword>
<evidence type="ECO:0000256" key="1">
    <source>
        <dbReference type="SAM" id="SignalP"/>
    </source>
</evidence>
<dbReference type="Proteomes" id="UP000195105">
    <property type="component" value="Unassembled WGS sequence"/>
</dbReference>
<keyword evidence="3" id="KW-1185">Reference proteome</keyword>
<dbReference type="InterPro" id="IPR006311">
    <property type="entry name" value="TAT_signal"/>
</dbReference>
<feature type="chain" id="PRO_5012196389" evidence="1">
    <location>
        <begin position="34"/>
        <end position="152"/>
    </location>
</feature>
<dbReference type="AlphaFoldDB" id="A0A243RFH4"/>
<name>A0A243RFH4_9ACTN</name>
<evidence type="ECO:0000313" key="2">
    <source>
        <dbReference type="EMBL" id="OUC93499.1"/>
    </source>
</evidence>
<comment type="caution">
    <text evidence="2">The sequence shown here is derived from an EMBL/GenBank/DDBJ whole genome shotgun (WGS) entry which is preliminary data.</text>
</comment>
<reference evidence="2 3" key="1">
    <citation type="submission" date="2017-05" db="EMBL/GenBank/DDBJ databases">
        <title>Biotechnological potential of actinobacteria isolated from South African environments.</title>
        <authorList>
            <person name="Le Roes-Hill M."/>
            <person name="Prins A."/>
            <person name="Durrell K.A."/>
        </authorList>
    </citation>
    <scope>NUCLEOTIDE SEQUENCE [LARGE SCALE GENOMIC DNA]</scope>
    <source>
        <strain evidence="2 3">HMC13</strain>
    </source>
</reference>